<keyword evidence="2" id="KW-1185">Reference proteome</keyword>
<reference evidence="2" key="1">
    <citation type="journal article" date="2016" name="Nat. Biotechnol.">
        <title>Sequencing wild and cultivated cassava and related species reveals extensive interspecific hybridization and genetic diversity.</title>
        <authorList>
            <person name="Bredeson J.V."/>
            <person name="Lyons J.B."/>
            <person name="Prochnik S.E."/>
            <person name="Wu G.A."/>
            <person name="Ha C.M."/>
            <person name="Edsinger-Gonzales E."/>
            <person name="Grimwood J."/>
            <person name="Schmutz J."/>
            <person name="Rabbi I.Y."/>
            <person name="Egesi C."/>
            <person name="Nauluvula P."/>
            <person name="Lebot V."/>
            <person name="Ndunguru J."/>
            <person name="Mkamilo G."/>
            <person name="Bart R.S."/>
            <person name="Setter T.L."/>
            <person name="Gleadow R.M."/>
            <person name="Kulakow P."/>
            <person name="Ferguson M.E."/>
            <person name="Rounsley S."/>
            <person name="Rokhsar D.S."/>
        </authorList>
    </citation>
    <scope>NUCLEOTIDE SEQUENCE [LARGE SCALE GENOMIC DNA]</scope>
    <source>
        <strain evidence="2">cv. AM560-2</strain>
    </source>
</reference>
<sequence length="969" mass="104575">MTVTMASSDKELEQQLMEAGTKLVNPPSSVDELLPLLNQVENCLAKVEQSPTKSMQSALAPSLTALVAEQLFRHSDVDVKVAVASCISEITRITAPDAPYDDDQMKDVFQLIVSSFENLADQSSRSYNRRTSILETVAKIRSCVVMLDLECDALIIEMFQHFLNAIRDDHPENIFSSMETIMTLVLEESEDISPELLSPLLASVKRGNEEVLPVARKLGEKVLENCATKVKPYLQHAVKSLGISLDEYNEIVFSICQEISGTVEQTDVHATDEVQNDAHAADENQVEESNPAGESLNEAAQVEEGNPAGESLDEAGQTDKELAAEAGSPKQADPVNENSPKSVVSNGVVQTGEDSLADLGSLKKQDDGNHADQLKSIDMSCNVETNILDTEKPANEESKPANEESKPERAIRKRGRKLNTSVKLTEPSESSHIGAEKEAEKILDDGTHSKNVPGSPCEEPSVEATVSSENKKEAGSSQPSSPKALEVESMTVASPSGSGGLLDESLPKKAAQSKKKESFTKDSEPSSDAVLKKASEGISDTEAKPNKRSARKAPAKVSNEEKSSIVTDASKKESGTVSESEAKPLKQSSKMVDATSNDGDESSLNQTEDKKHRSRGKSIPEKNVTRSSTKDDDKEKVSSPKLAAKLAKHEHQLEEMPKVDSKRKHASGNEKASGTREYDASLVGLRVKVWWPKDRTFYEGVISSYDAVKKKHEVAYDDGDTEILNLKREKWEIIEDESAPDEGESTDPQSPDVPSERPPPKKKLKTNPDQSTKQGKVDASPLRAGGGSSSKTKSAATKSGRRSKEVGKTDGKSTDDSKIVKKQEDDNVGKTKDNTNKSGSKSAEVTSKTASKSKNDDITTTKTGKFKDDGMRTPNTSKSKQEATKTGRSKQETPKVSSNAKGKSPRSGGKSSVNGTGKLKSGSSKVKNVEDKENSSDSEKAQESTKGKSVTASKGQGSEAKSGKKRRRV</sequence>
<gene>
    <name evidence="1" type="ORF">MANES_03G010000v8</name>
</gene>
<protein>
    <submittedName>
        <fullName evidence="1">Uncharacterized protein</fullName>
    </submittedName>
</protein>
<dbReference type="Proteomes" id="UP000091857">
    <property type="component" value="Chromosome 3"/>
</dbReference>
<dbReference type="EMBL" id="CM004389">
    <property type="protein sequence ID" value="KAG8656816.1"/>
    <property type="molecule type" value="Genomic_DNA"/>
</dbReference>
<accession>A0ACB7I173</accession>
<evidence type="ECO:0000313" key="1">
    <source>
        <dbReference type="EMBL" id="KAG8656816.1"/>
    </source>
</evidence>
<proteinExistence type="predicted"/>
<organism evidence="1 2">
    <name type="scientific">Manihot esculenta</name>
    <name type="common">Cassava</name>
    <name type="synonym">Jatropha manihot</name>
    <dbReference type="NCBI Taxonomy" id="3983"/>
    <lineage>
        <taxon>Eukaryota</taxon>
        <taxon>Viridiplantae</taxon>
        <taxon>Streptophyta</taxon>
        <taxon>Embryophyta</taxon>
        <taxon>Tracheophyta</taxon>
        <taxon>Spermatophyta</taxon>
        <taxon>Magnoliopsida</taxon>
        <taxon>eudicotyledons</taxon>
        <taxon>Gunneridae</taxon>
        <taxon>Pentapetalae</taxon>
        <taxon>rosids</taxon>
        <taxon>fabids</taxon>
        <taxon>Malpighiales</taxon>
        <taxon>Euphorbiaceae</taxon>
        <taxon>Crotonoideae</taxon>
        <taxon>Manihoteae</taxon>
        <taxon>Manihot</taxon>
    </lineage>
</organism>
<name>A0ACB7I173_MANES</name>
<comment type="caution">
    <text evidence="1">The sequence shown here is derived from an EMBL/GenBank/DDBJ whole genome shotgun (WGS) entry which is preliminary data.</text>
</comment>
<evidence type="ECO:0000313" key="2">
    <source>
        <dbReference type="Proteomes" id="UP000091857"/>
    </source>
</evidence>